<organism evidence="2 3">
    <name type="scientific">Psychroflexus torquis (strain ATCC 700755 / CIP 106069 / ACAM 623)</name>
    <dbReference type="NCBI Taxonomy" id="313595"/>
    <lineage>
        <taxon>Bacteria</taxon>
        <taxon>Pseudomonadati</taxon>
        <taxon>Bacteroidota</taxon>
        <taxon>Flavobacteriia</taxon>
        <taxon>Flavobacteriales</taxon>
        <taxon>Flavobacteriaceae</taxon>
        <taxon>Psychroflexus</taxon>
    </lineage>
</organism>
<accession>K4I997</accession>
<dbReference type="STRING" id="313595.P700755_000140"/>
<dbReference type="EMBL" id="CP003879">
    <property type="protein sequence ID" value="AFU67207.1"/>
    <property type="molecule type" value="Genomic_DNA"/>
</dbReference>
<dbReference type="KEGG" id="ptq:P700755_000140"/>
<dbReference type="InterPro" id="IPR029044">
    <property type="entry name" value="Nucleotide-diphossugar_trans"/>
</dbReference>
<dbReference type="GO" id="GO:0016740">
    <property type="term" value="F:transferase activity"/>
    <property type="evidence" value="ECO:0007669"/>
    <property type="project" value="UniProtKB-KW"/>
</dbReference>
<dbReference type="Pfam" id="PF00535">
    <property type="entry name" value="Glycos_transf_2"/>
    <property type="match status" value="1"/>
</dbReference>
<feature type="domain" description="Glycosyltransferase 2-like" evidence="1">
    <location>
        <begin position="30"/>
        <end position="130"/>
    </location>
</feature>
<dbReference type="HOGENOM" id="CLU_077345_0_0_10"/>
<dbReference type="InterPro" id="IPR001173">
    <property type="entry name" value="Glyco_trans_2-like"/>
</dbReference>
<dbReference type="Gene3D" id="3.90.550.10">
    <property type="entry name" value="Spore Coat Polysaccharide Biosynthesis Protein SpsA, Chain A"/>
    <property type="match status" value="1"/>
</dbReference>
<reference evidence="2" key="2">
    <citation type="submission" date="2012-09" db="EMBL/GenBank/DDBJ databases">
        <title>The complete sequence of Psychroflexus torquis an extreme psychrophile from sea-ice that is stimulated by light.</title>
        <authorList>
            <person name="Feng S."/>
            <person name="Powell S.M."/>
            <person name="Bowman J.P."/>
        </authorList>
    </citation>
    <scope>NUCLEOTIDE SEQUENCE [LARGE SCALE GENOMIC DNA]</scope>
    <source>
        <strain evidence="2">ATCC 700755</strain>
    </source>
</reference>
<sequence length="296" mass="34566">MLSILIRSFDNPLIDIVSVLYTECQFLDIEFEILISDDDSNGKNLDHHKLSQFPMVTYWRNKKNLGRSNNLNKLIRKSKFNSALLMDADVIPLKTDFIKLYMEALNTKCVVAYGGLAYEKNPPETSELLRWVYGHKEEAKPASLRQSRYPYNILVSNLLIKKSEFEQPIFNTELKTYGYEDLVFSEFLREHQIDVLQIENPVIHKGLETSMVFLQKTETALDNLVSLIQKGTLSQEATSLSTLYFKLRRYKLNSVIYKFLNAIERALKTNLVSKKPSLIYFKLYKLYHFSKSYQKQ</sequence>
<dbReference type="AlphaFoldDB" id="K4I997"/>
<evidence type="ECO:0000313" key="3">
    <source>
        <dbReference type="Proteomes" id="UP000008514"/>
    </source>
</evidence>
<dbReference type="Proteomes" id="UP000008514">
    <property type="component" value="Chromosome"/>
</dbReference>
<proteinExistence type="predicted"/>
<dbReference type="CDD" id="cd00761">
    <property type="entry name" value="Glyco_tranf_GTA_type"/>
    <property type="match status" value="1"/>
</dbReference>
<evidence type="ECO:0000259" key="1">
    <source>
        <dbReference type="Pfam" id="PF00535"/>
    </source>
</evidence>
<keyword evidence="3" id="KW-1185">Reference proteome</keyword>
<protein>
    <submittedName>
        <fullName evidence="2">Glycosyltransferase, group 2 family</fullName>
    </submittedName>
</protein>
<gene>
    <name evidence="2" type="ordered locus">P700755_000140</name>
</gene>
<dbReference type="eggNOG" id="COG1216">
    <property type="taxonomic scope" value="Bacteria"/>
</dbReference>
<evidence type="ECO:0000313" key="2">
    <source>
        <dbReference type="EMBL" id="AFU67207.1"/>
    </source>
</evidence>
<reference evidence="2" key="1">
    <citation type="submission" date="2006-03" db="EMBL/GenBank/DDBJ databases">
        <authorList>
            <person name="Bowman J."/>
            <person name="Ferriera S."/>
            <person name="Johnson J."/>
            <person name="Kravitz S."/>
            <person name="Halpern A."/>
            <person name="Remington K."/>
            <person name="Beeson K."/>
            <person name="Tran B."/>
            <person name="Rogers Y.-H."/>
            <person name="Friedman R."/>
            <person name="Venter J.C."/>
        </authorList>
    </citation>
    <scope>NUCLEOTIDE SEQUENCE [LARGE SCALE GENOMIC DNA]</scope>
    <source>
        <strain evidence="2">ATCC 700755</strain>
    </source>
</reference>
<dbReference type="SUPFAM" id="SSF53448">
    <property type="entry name" value="Nucleotide-diphospho-sugar transferases"/>
    <property type="match status" value="1"/>
</dbReference>
<dbReference type="OrthoDB" id="761861at2"/>
<dbReference type="RefSeq" id="WP_015022827.1">
    <property type="nucleotide sequence ID" value="NC_018721.1"/>
</dbReference>
<name>K4I997_PSYTT</name>